<dbReference type="GO" id="GO:0071986">
    <property type="term" value="C:Ragulator complex"/>
    <property type="evidence" value="ECO:0007669"/>
    <property type="project" value="InterPro"/>
</dbReference>
<dbReference type="GO" id="GO:0005764">
    <property type="term" value="C:lysosome"/>
    <property type="evidence" value="ECO:0007669"/>
    <property type="project" value="UniProtKB-SubCell"/>
</dbReference>
<dbReference type="GO" id="GO:1904263">
    <property type="term" value="P:positive regulation of TORC1 signaling"/>
    <property type="evidence" value="ECO:0007669"/>
    <property type="project" value="TreeGrafter"/>
</dbReference>
<dbReference type="GO" id="GO:0071230">
    <property type="term" value="P:cellular response to amino acid stimulus"/>
    <property type="evidence" value="ECO:0007669"/>
    <property type="project" value="TreeGrafter"/>
</dbReference>
<sequence>METDLEKELDQVMEGDGVIGVICCDADGLCLGVRGKAARAAAGHVRQLISSAYVLSSTMAKPEDSYEPVVRVSLPEVNILVQRYGPITLAIFKSAES</sequence>
<dbReference type="PANTHER" id="PTHR13342">
    <property type="entry name" value="RAGULATOR COMPLEX PROTEIN LAMTOR5"/>
    <property type="match status" value="1"/>
</dbReference>
<evidence type="ECO:0000256" key="6">
    <source>
        <dbReference type="ARBA" id="ARBA00032692"/>
    </source>
</evidence>
<dbReference type="GO" id="GO:0005085">
    <property type="term" value="F:guanyl-nucleotide exchange factor activity"/>
    <property type="evidence" value="ECO:0007669"/>
    <property type="project" value="TreeGrafter"/>
</dbReference>
<name>A0AAV8V3F6_9RHOD</name>
<dbReference type="Gene3D" id="3.30.450.30">
    <property type="entry name" value="Dynein light chain 2a, cytoplasmic"/>
    <property type="match status" value="1"/>
</dbReference>
<evidence type="ECO:0000256" key="5">
    <source>
        <dbReference type="ARBA" id="ARBA00023228"/>
    </source>
</evidence>
<keyword evidence="8" id="KW-1185">Reference proteome</keyword>
<comment type="subcellular location">
    <subcellularLocation>
        <location evidence="2">Cytoplasm</location>
    </subcellularLocation>
    <subcellularLocation>
        <location evidence="1">Lysosome</location>
    </subcellularLocation>
</comment>
<dbReference type="AlphaFoldDB" id="A0AAV8V3F6"/>
<accession>A0AAV8V3F6</accession>
<keyword evidence="5" id="KW-0458">Lysosome</keyword>
<proteinExistence type="inferred from homology"/>
<reference evidence="7 8" key="1">
    <citation type="journal article" date="2023" name="Nat. Commun.">
        <title>Origin of minicircular mitochondrial genomes in red algae.</title>
        <authorList>
            <person name="Lee Y."/>
            <person name="Cho C.H."/>
            <person name="Lee Y.M."/>
            <person name="Park S.I."/>
            <person name="Yang J.H."/>
            <person name="West J.A."/>
            <person name="Bhattacharya D."/>
            <person name="Yoon H.S."/>
        </authorList>
    </citation>
    <scope>NUCLEOTIDE SEQUENCE [LARGE SCALE GENOMIC DNA]</scope>
    <source>
        <strain evidence="7 8">CCMP1338</strain>
        <tissue evidence="7">Whole cell</tissue>
    </source>
</reference>
<protein>
    <recommendedName>
        <fullName evidence="6">Late endosomal/lysosomal adaptor and MAPK and MTOR activator 5</fullName>
    </recommendedName>
</protein>
<dbReference type="EMBL" id="JAMWBK010000002">
    <property type="protein sequence ID" value="KAJ8908002.1"/>
    <property type="molecule type" value="Genomic_DNA"/>
</dbReference>
<evidence type="ECO:0000256" key="4">
    <source>
        <dbReference type="ARBA" id="ARBA00022490"/>
    </source>
</evidence>
<evidence type="ECO:0000313" key="8">
    <source>
        <dbReference type="Proteomes" id="UP001157974"/>
    </source>
</evidence>
<gene>
    <name evidence="7" type="ORF">NDN08_008103</name>
</gene>
<dbReference type="Proteomes" id="UP001157974">
    <property type="component" value="Unassembled WGS sequence"/>
</dbReference>
<dbReference type="PANTHER" id="PTHR13342:SF2">
    <property type="entry name" value="RAGULATOR COMPLEX PROTEIN LAMTOR5"/>
    <property type="match status" value="1"/>
</dbReference>
<comment type="caution">
    <text evidence="7">The sequence shown here is derived from an EMBL/GenBank/DDBJ whole genome shotgun (WGS) entry which is preliminary data.</text>
</comment>
<evidence type="ECO:0000256" key="2">
    <source>
        <dbReference type="ARBA" id="ARBA00004496"/>
    </source>
</evidence>
<dbReference type="PRINTS" id="PR02092">
    <property type="entry name" value="HEPBVIRUSXIP"/>
</dbReference>
<evidence type="ECO:0000256" key="3">
    <source>
        <dbReference type="ARBA" id="ARBA00007795"/>
    </source>
</evidence>
<dbReference type="Pfam" id="PF16672">
    <property type="entry name" value="LAMTOR5"/>
    <property type="match status" value="1"/>
</dbReference>
<keyword evidence="4" id="KW-0963">Cytoplasm</keyword>
<evidence type="ECO:0000313" key="7">
    <source>
        <dbReference type="EMBL" id="KAJ8908002.1"/>
    </source>
</evidence>
<evidence type="ECO:0000256" key="1">
    <source>
        <dbReference type="ARBA" id="ARBA00004371"/>
    </source>
</evidence>
<dbReference type="InterPro" id="IPR024135">
    <property type="entry name" value="LAMTOR5"/>
</dbReference>
<comment type="similarity">
    <text evidence="3">Belongs to the LAMTOR5 family.</text>
</comment>
<organism evidence="7 8">
    <name type="scientific">Rhodosorus marinus</name>
    <dbReference type="NCBI Taxonomy" id="101924"/>
    <lineage>
        <taxon>Eukaryota</taxon>
        <taxon>Rhodophyta</taxon>
        <taxon>Stylonematophyceae</taxon>
        <taxon>Stylonematales</taxon>
        <taxon>Stylonemataceae</taxon>
        <taxon>Rhodosorus</taxon>
    </lineage>
</organism>